<evidence type="ECO:0000256" key="1">
    <source>
        <dbReference type="ARBA" id="ARBA00001974"/>
    </source>
</evidence>
<organism evidence="7 8">
    <name type="scientific">Lyophyllum shimeji</name>
    <name type="common">Hon-shimeji</name>
    <name type="synonym">Tricholoma shimeji</name>
    <dbReference type="NCBI Taxonomy" id="47721"/>
    <lineage>
        <taxon>Eukaryota</taxon>
        <taxon>Fungi</taxon>
        <taxon>Dikarya</taxon>
        <taxon>Basidiomycota</taxon>
        <taxon>Agaricomycotina</taxon>
        <taxon>Agaricomycetes</taxon>
        <taxon>Agaricomycetidae</taxon>
        <taxon>Agaricales</taxon>
        <taxon>Tricholomatineae</taxon>
        <taxon>Lyophyllaceae</taxon>
        <taxon>Lyophyllum</taxon>
    </lineage>
</organism>
<comment type="caution">
    <text evidence="7">The sequence shown here is derived from an EMBL/GenBank/DDBJ whole genome shotgun (WGS) entry which is preliminary data.</text>
</comment>
<dbReference type="InterPro" id="IPR050641">
    <property type="entry name" value="RIFMO-like"/>
</dbReference>
<dbReference type="OrthoDB" id="2690153at2759"/>
<sequence length="558" mass="60635">MESTSPEVLVVGAGPSGLICALSLLRNGIPVRVIEKSLEPRRGQRGAGIMPRSQELFDSLGLKDIFNLAIVSPPMRRYELKSSNPTSEFEMVPRSDPTPSYPYLNVICLGQDRLEEVIRASLAEYACKVEYGTELISLEQVEDGVNVKLFKHESIDEKNDVAETARFDWVVGADGARGVVRKQSPFTFHGETWSEEKLVVGDIYLEGLSPKYWHLYGGATGILISLRPTETAALFNFTIAGNVDVAQLSSDEAAVKRFLTENVGSEAELKPGEITWLSTFTPNIRMVETLQQGRVFLVGDAGHVHSPTGGQGMNSGVQDSYNLAWKLALVQRKLAPHSLLQSYSEERIPVIRSMLDQTTQLLKRTFSEKGNAPFTRDGGLLQLGVNYRWSSIVLDKRKLAKGCATAEGAQEERLNAYGGHADGPLRAGDRAPDASEMVDVTATPQASGRLFKILAPSRHTVLIFTPAHNQCAALIQSLAQYPQGTVQSAVIVRGGHDVPDCPGANVVLEDREGHAHTGYGIVNDWGVVVVRPDGVIGAILGGPEGLQKYFEGIFGLST</sequence>
<keyword evidence="5" id="KW-0560">Oxidoreductase</keyword>
<gene>
    <name evidence="7" type="ORF">LshimejAT787_1003820</name>
</gene>
<dbReference type="AlphaFoldDB" id="A0A9P3PS61"/>
<keyword evidence="8" id="KW-1185">Reference proteome</keyword>
<proteinExistence type="inferred from homology"/>
<dbReference type="GO" id="GO:0016709">
    <property type="term" value="F:oxidoreductase activity, acting on paired donors, with incorporation or reduction of molecular oxygen, NAD(P)H as one donor, and incorporation of one atom of oxygen"/>
    <property type="evidence" value="ECO:0007669"/>
    <property type="project" value="UniProtKB-ARBA"/>
</dbReference>
<comment type="similarity">
    <text evidence="2">Belongs to the PheA/TfdB FAD monooxygenase family.</text>
</comment>
<evidence type="ECO:0000313" key="8">
    <source>
        <dbReference type="Proteomes" id="UP001063166"/>
    </source>
</evidence>
<dbReference type="Gene3D" id="3.30.70.2450">
    <property type="match status" value="1"/>
</dbReference>
<dbReference type="EMBL" id="BRPK01000010">
    <property type="protein sequence ID" value="GLB41782.1"/>
    <property type="molecule type" value="Genomic_DNA"/>
</dbReference>
<keyword evidence="4" id="KW-0274">FAD</keyword>
<dbReference type="InterPro" id="IPR002938">
    <property type="entry name" value="FAD-bd"/>
</dbReference>
<dbReference type="Proteomes" id="UP001063166">
    <property type="component" value="Unassembled WGS sequence"/>
</dbReference>
<dbReference type="Gene3D" id="3.50.50.60">
    <property type="entry name" value="FAD/NAD(P)-binding domain"/>
    <property type="match status" value="1"/>
</dbReference>
<protein>
    <submittedName>
        <fullName evidence="7">FAD binding domain containing protein</fullName>
    </submittedName>
</protein>
<dbReference type="SUPFAM" id="SSF51905">
    <property type="entry name" value="FAD/NAD(P)-binding domain"/>
    <property type="match status" value="1"/>
</dbReference>
<keyword evidence="3" id="KW-0285">Flavoprotein</keyword>
<dbReference type="InterPro" id="IPR038220">
    <property type="entry name" value="PHOX_C_sf"/>
</dbReference>
<dbReference type="SUPFAM" id="SSF52833">
    <property type="entry name" value="Thioredoxin-like"/>
    <property type="match status" value="1"/>
</dbReference>
<comment type="cofactor">
    <cofactor evidence="1">
        <name>FAD</name>
        <dbReference type="ChEBI" id="CHEBI:57692"/>
    </cofactor>
</comment>
<dbReference type="GO" id="GO:0071949">
    <property type="term" value="F:FAD binding"/>
    <property type="evidence" value="ECO:0007669"/>
    <property type="project" value="InterPro"/>
</dbReference>
<feature type="domain" description="FAD-binding" evidence="6">
    <location>
        <begin position="7"/>
        <end position="358"/>
    </location>
</feature>
<evidence type="ECO:0000256" key="3">
    <source>
        <dbReference type="ARBA" id="ARBA00022630"/>
    </source>
</evidence>
<dbReference type="Gene3D" id="3.40.30.20">
    <property type="match status" value="1"/>
</dbReference>
<evidence type="ECO:0000313" key="7">
    <source>
        <dbReference type="EMBL" id="GLB41782.1"/>
    </source>
</evidence>
<dbReference type="InterPro" id="IPR036249">
    <property type="entry name" value="Thioredoxin-like_sf"/>
</dbReference>
<name>A0A9P3PS61_LYOSH</name>
<dbReference type="PRINTS" id="PR00420">
    <property type="entry name" value="RNGMNOXGNASE"/>
</dbReference>
<evidence type="ECO:0000256" key="2">
    <source>
        <dbReference type="ARBA" id="ARBA00007801"/>
    </source>
</evidence>
<dbReference type="Pfam" id="PF01494">
    <property type="entry name" value="FAD_binding_3"/>
    <property type="match status" value="1"/>
</dbReference>
<evidence type="ECO:0000259" key="6">
    <source>
        <dbReference type="Pfam" id="PF01494"/>
    </source>
</evidence>
<reference evidence="7" key="1">
    <citation type="submission" date="2022-07" db="EMBL/GenBank/DDBJ databases">
        <title>The genome of Lyophyllum shimeji provides insight into the initial evolution of ectomycorrhizal fungal genome.</title>
        <authorList>
            <person name="Kobayashi Y."/>
            <person name="Shibata T."/>
            <person name="Hirakawa H."/>
            <person name="Shigenobu S."/>
            <person name="Nishiyama T."/>
            <person name="Yamada A."/>
            <person name="Hasebe M."/>
            <person name="Kawaguchi M."/>
        </authorList>
    </citation>
    <scope>NUCLEOTIDE SEQUENCE</scope>
    <source>
        <strain evidence="7">AT787</strain>
    </source>
</reference>
<evidence type="ECO:0000256" key="5">
    <source>
        <dbReference type="ARBA" id="ARBA00023002"/>
    </source>
</evidence>
<accession>A0A9P3PS61</accession>
<dbReference type="PANTHER" id="PTHR43004:SF19">
    <property type="entry name" value="BINDING MONOOXYGENASE, PUTATIVE (JCVI)-RELATED"/>
    <property type="match status" value="1"/>
</dbReference>
<dbReference type="PANTHER" id="PTHR43004">
    <property type="entry name" value="TRK SYSTEM POTASSIUM UPTAKE PROTEIN"/>
    <property type="match status" value="1"/>
</dbReference>
<dbReference type="InterPro" id="IPR036188">
    <property type="entry name" value="FAD/NAD-bd_sf"/>
</dbReference>
<evidence type="ECO:0000256" key="4">
    <source>
        <dbReference type="ARBA" id="ARBA00022827"/>
    </source>
</evidence>